<evidence type="ECO:0000313" key="7">
    <source>
        <dbReference type="RefSeq" id="XP_029291980.1"/>
    </source>
</evidence>
<evidence type="ECO:0000313" key="6">
    <source>
        <dbReference type="Proteomes" id="UP000504630"/>
    </source>
</evidence>
<evidence type="ECO:0000256" key="4">
    <source>
        <dbReference type="ARBA" id="ARBA00023163"/>
    </source>
</evidence>
<evidence type="ECO:0000256" key="1">
    <source>
        <dbReference type="ARBA" id="ARBA00004604"/>
    </source>
</evidence>
<name>A0A6J2Q2X0_COTGO</name>
<comment type="similarity">
    <text evidence="2">Belongs to the eukaryotic RPA49/POLR1E RNA polymerase subunit family.</text>
</comment>
<keyword evidence="5" id="KW-0539">Nucleus</keyword>
<dbReference type="KEGG" id="cgob:115011137"/>
<dbReference type="InParanoid" id="A0A6J2Q2X0"/>
<dbReference type="RefSeq" id="XP_029291980.1">
    <property type="nucleotide sequence ID" value="XM_029436120.1"/>
</dbReference>
<evidence type="ECO:0000256" key="5">
    <source>
        <dbReference type="ARBA" id="ARBA00023242"/>
    </source>
</evidence>
<dbReference type="CTD" id="64425"/>
<keyword evidence="4" id="KW-0804">Transcription</keyword>
<dbReference type="OrthoDB" id="532500at2759"/>
<dbReference type="GO" id="GO:0003677">
    <property type="term" value="F:DNA binding"/>
    <property type="evidence" value="ECO:0007669"/>
    <property type="project" value="InterPro"/>
</dbReference>
<protein>
    <submittedName>
        <fullName evidence="7">DNA-directed RNA polymerase I subunit RPA49</fullName>
    </submittedName>
</protein>
<dbReference type="InterPro" id="IPR009668">
    <property type="entry name" value="RNA_pol-assoc_fac_A49-like"/>
</dbReference>
<sequence>MTTTMAASCSLVCCEEERDSDKAVIVRFSNGSVKNAERLDFTMYKNADDSNPRKKNRRIMAAESDRLSYVGNNFGAESLKCNNLCKYYVGVLNSKTRQMEVHSAQLFNMQPVIPGEITESAKTQDTTLTYRDKVDSLIEAFGTNKQKRALNTRRLNQVGSEALHQAVAKAANTVIEEKGLEALQQEVAETEAQGDLALHLPPCNADADKPEDVYLFDDLLSPEEFEALEPAGSKMAELTSEELKKMREDGGCLCVVKHLENMPAAGEARDKTSRCAFYLSMLLKLVQQRNITRKFGQEEGCPRIVQNKLFRTFTVETFNSGRVQNMVSTSMRAKLAAYCLALQLHMSHMTGDLTLLHRDLGITEAKMVDIAKSMGLTLIKLPRGKSEDAGLQDTNRQAALVLPLVKYEQSMERRKRKKMH</sequence>
<comment type="subcellular location">
    <subcellularLocation>
        <location evidence="1">Nucleus</location>
        <location evidence="1">Nucleolus</location>
    </subcellularLocation>
</comment>
<dbReference type="PANTHER" id="PTHR14440">
    <property type="entry name" value="DNA-DIRECTED RNA POLYMERASE I SUBUNIT RPA49"/>
    <property type="match status" value="1"/>
</dbReference>
<dbReference type="Proteomes" id="UP000504630">
    <property type="component" value="Chromosome 1"/>
</dbReference>
<accession>A0A6J2Q2X0</accession>
<dbReference type="GO" id="GO:0005730">
    <property type="term" value="C:nucleolus"/>
    <property type="evidence" value="ECO:0007669"/>
    <property type="project" value="UniProtKB-SubCell"/>
</dbReference>
<dbReference type="Pfam" id="PF06870">
    <property type="entry name" value="RNA_pol_I_A49"/>
    <property type="match status" value="1"/>
</dbReference>
<keyword evidence="3 7" id="KW-0240">DNA-directed RNA polymerase</keyword>
<dbReference type="FunCoup" id="A0A6J2Q2X0">
    <property type="interactions" value="720"/>
</dbReference>
<evidence type="ECO:0000256" key="2">
    <source>
        <dbReference type="ARBA" id="ARBA00009430"/>
    </source>
</evidence>
<dbReference type="AlphaFoldDB" id="A0A6J2Q2X0"/>
<evidence type="ECO:0000256" key="3">
    <source>
        <dbReference type="ARBA" id="ARBA00022478"/>
    </source>
</evidence>
<dbReference type="GO" id="GO:0000428">
    <property type="term" value="C:DNA-directed RNA polymerase complex"/>
    <property type="evidence" value="ECO:0007669"/>
    <property type="project" value="UniProtKB-KW"/>
</dbReference>
<proteinExistence type="inferred from homology"/>
<gene>
    <name evidence="7" type="primary">polr1e</name>
</gene>
<keyword evidence="6" id="KW-1185">Reference proteome</keyword>
<organism evidence="6 7">
    <name type="scientific">Cottoperca gobio</name>
    <name type="common">Frogmouth</name>
    <name type="synonym">Aphritis gobio</name>
    <dbReference type="NCBI Taxonomy" id="56716"/>
    <lineage>
        <taxon>Eukaryota</taxon>
        <taxon>Metazoa</taxon>
        <taxon>Chordata</taxon>
        <taxon>Craniata</taxon>
        <taxon>Vertebrata</taxon>
        <taxon>Euteleostomi</taxon>
        <taxon>Actinopterygii</taxon>
        <taxon>Neopterygii</taxon>
        <taxon>Teleostei</taxon>
        <taxon>Neoteleostei</taxon>
        <taxon>Acanthomorphata</taxon>
        <taxon>Eupercaria</taxon>
        <taxon>Perciformes</taxon>
        <taxon>Notothenioidei</taxon>
        <taxon>Bovichtidae</taxon>
        <taxon>Cottoperca</taxon>
    </lineage>
</organism>
<reference evidence="7" key="1">
    <citation type="submission" date="2025-08" db="UniProtKB">
        <authorList>
            <consortium name="RefSeq"/>
        </authorList>
    </citation>
    <scope>IDENTIFICATION</scope>
</reference>
<dbReference type="GeneID" id="115011137"/>
<dbReference type="GO" id="GO:0006351">
    <property type="term" value="P:DNA-templated transcription"/>
    <property type="evidence" value="ECO:0007669"/>
    <property type="project" value="InterPro"/>
</dbReference>